<name>A0A2U1V1T0_9PROT</name>
<proteinExistence type="predicted"/>
<protein>
    <recommendedName>
        <fullName evidence="2">DUF4142 domain-containing protein</fullName>
    </recommendedName>
</protein>
<dbReference type="Gene3D" id="1.20.1260.10">
    <property type="match status" value="1"/>
</dbReference>
<dbReference type="AlphaFoldDB" id="A0A2U1V1T0"/>
<dbReference type="Pfam" id="PF13628">
    <property type="entry name" value="DUF4142"/>
    <property type="match status" value="1"/>
</dbReference>
<dbReference type="InterPro" id="IPR025419">
    <property type="entry name" value="DUF4142"/>
</dbReference>
<reference evidence="4" key="1">
    <citation type="submission" date="2017-10" db="EMBL/GenBank/DDBJ databases">
        <authorList>
            <person name="Toshchakov S.V."/>
            <person name="Goeva M.A."/>
        </authorList>
    </citation>
    <scope>NUCLEOTIDE SEQUENCE [LARGE SCALE GENOMIC DNA]</scope>
    <source>
        <strain evidence="4">JR1/69-1-13</strain>
    </source>
</reference>
<feature type="signal peptide" evidence="1">
    <location>
        <begin position="1"/>
        <end position="26"/>
    </location>
</feature>
<organism evidence="3 4">
    <name type="scientific">Teichococcus aestuarii</name>
    <dbReference type="NCBI Taxonomy" id="568898"/>
    <lineage>
        <taxon>Bacteria</taxon>
        <taxon>Pseudomonadati</taxon>
        <taxon>Pseudomonadota</taxon>
        <taxon>Alphaproteobacteria</taxon>
        <taxon>Acetobacterales</taxon>
        <taxon>Roseomonadaceae</taxon>
        <taxon>Roseomonas</taxon>
    </lineage>
</organism>
<dbReference type="OrthoDB" id="7281440at2"/>
<feature type="chain" id="PRO_5015458426" description="DUF4142 domain-containing protein" evidence="1">
    <location>
        <begin position="27"/>
        <end position="173"/>
    </location>
</feature>
<evidence type="ECO:0000259" key="2">
    <source>
        <dbReference type="Pfam" id="PF13628"/>
    </source>
</evidence>
<keyword evidence="1" id="KW-0732">Signal</keyword>
<evidence type="ECO:0000313" key="4">
    <source>
        <dbReference type="Proteomes" id="UP000245048"/>
    </source>
</evidence>
<dbReference type="Proteomes" id="UP000245048">
    <property type="component" value="Unassembled WGS sequence"/>
</dbReference>
<accession>A0A2U1V1T0</accession>
<keyword evidence="4" id="KW-1185">Reference proteome</keyword>
<sequence>MIRRNALAALAGATLVPLLLPAGARAQGTMPAGAMSSDLMEARQAALAGGTFALNSSQLAASRAGQAPVRAFAQFEVAEQQALLQAMQLAGLPLPATVMMPGEKLAMLQQLETLQGDAFDTLYLQGQRLGHRELLAAHQALRGGGLREERVISTLAVASIKQHLAMLQALGAG</sequence>
<comment type="caution">
    <text evidence="3">The sequence shown here is derived from an EMBL/GenBank/DDBJ whole genome shotgun (WGS) entry which is preliminary data.</text>
</comment>
<feature type="domain" description="DUF4142" evidence="2">
    <location>
        <begin position="44"/>
        <end position="170"/>
    </location>
</feature>
<dbReference type="RefSeq" id="WP_109517974.1">
    <property type="nucleotide sequence ID" value="NZ_PDOA01000011.1"/>
</dbReference>
<evidence type="ECO:0000313" key="3">
    <source>
        <dbReference type="EMBL" id="PWC27821.1"/>
    </source>
</evidence>
<evidence type="ECO:0000256" key="1">
    <source>
        <dbReference type="SAM" id="SignalP"/>
    </source>
</evidence>
<gene>
    <name evidence="3" type="ORF">CR165_16115</name>
</gene>
<dbReference type="InterPro" id="IPR012347">
    <property type="entry name" value="Ferritin-like"/>
</dbReference>
<dbReference type="EMBL" id="PDOA01000011">
    <property type="protein sequence ID" value="PWC27821.1"/>
    <property type="molecule type" value="Genomic_DNA"/>
</dbReference>